<dbReference type="EMBL" id="JAUEPO010000001">
    <property type="protein sequence ID" value="KAK3335819.1"/>
    <property type="molecule type" value="Genomic_DNA"/>
</dbReference>
<protein>
    <recommendedName>
        <fullName evidence="3">Ankyrin repeat protein</fullName>
    </recommendedName>
</protein>
<evidence type="ECO:0000313" key="2">
    <source>
        <dbReference type="Proteomes" id="UP001286456"/>
    </source>
</evidence>
<dbReference type="InterPro" id="IPR036770">
    <property type="entry name" value="Ankyrin_rpt-contain_sf"/>
</dbReference>
<evidence type="ECO:0008006" key="3">
    <source>
        <dbReference type="Google" id="ProtNLM"/>
    </source>
</evidence>
<proteinExistence type="predicted"/>
<evidence type="ECO:0000313" key="1">
    <source>
        <dbReference type="EMBL" id="KAK3335819.1"/>
    </source>
</evidence>
<sequence>MSFTSIDLDRYKVAKNFSSLPKTLFCRLFAAGQLQCCQVLVDHGLRIQNGKRFGDEEDEFLAIFKAFTNMRARRFNSKMFKFFCEIDENMRIASDPTFLVEAISSQWDDPWNIVMERSIGLSVQPPSPALVQALLSPRVPESRIMELIDMGLHLYDLDIIVMIAVERGSHTLMSLSLEAGTEVHVADAGEVEGGRGRYHVSRRDAPSAARPLTMQTPERLHFEYLREACRFLDRDTLNVILKHGANPKATARDGTGHTALWWMLHHREAILGSVLETGISKPVTIDPGEDMRNIRGVNTWLGARLKNIPSWDYLE</sequence>
<dbReference type="AlphaFoldDB" id="A0AAE0J2R6"/>
<gene>
    <name evidence="1" type="ORF">B0T19DRAFT_436640</name>
</gene>
<name>A0AAE0J2R6_9PEZI</name>
<organism evidence="1 2">
    <name type="scientific">Cercophora scortea</name>
    <dbReference type="NCBI Taxonomy" id="314031"/>
    <lineage>
        <taxon>Eukaryota</taxon>
        <taxon>Fungi</taxon>
        <taxon>Dikarya</taxon>
        <taxon>Ascomycota</taxon>
        <taxon>Pezizomycotina</taxon>
        <taxon>Sordariomycetes</taxon>
        <taxon>Sordariomycetidae</taxon>
        <taxon>Sordariales</taxon>
        <taxon>Lasiosphaeriaceae</taxon>
        <taxon>Cercophora</taxon>
    </lineage>
</organism>
<accession>A0AAE0J2R6</accession>
<dbReference type="Gene3D" id="1.25.40.20">
    <property type="entry name" value="Ankyrin repeat-containing domain"/>
    <property type="match status" value="1"/>
</dbReference>
<reference evidence="1" key="2">
    <citation type="submission" date="2023-06" db="EMBL/GenBank/DDBJ databases">
        <authorList>
            <consortium name="Lawrence Berkeley National Laboratory"/>
            <person name="Haridas S."/>
            <person name="Hensen N."/>
            <person name="Bonometti L."/>
            <person name="Westerberg I."/>
            <person name="Brannstrom I.O."/>
            <person name="Guillou S."/>
            <person name="Cros-Aarteil S."/>
            <person name="Calhoun S."/>
            <person name="Kuo A."/>
            <person name="Mondo S."/>
            <person name="Pangilinan J."/>
            <person name="Riley R."/>
            <person name="Labutti K."/>
            <person name="Andreopoulos B."/>
            <person name="Lipzen A."/>
            <person name="Chen C."/>
            <person name="Yanf M."/>
            <person name="Daum C."/>
            <person name="Ng V."/>
            <person name="Clum A."/>
            <person name="Steindorff A."/>
            <person name="Ohm R."/>
            <person name="Martin F."/>
            <person name="Silar P."/>
            <person name="Natvig D."/>
            <person name="Lalanne C."/>
            <person name="Gautier V."/>
            <person name="Ament-Velasquez S.L."/>
            <person name="Kruys A."/>
            <person name="Hutchinson M.I."/>
            <person name="Powell A.J."/>
            <person name="Barry K."/>
            <person name="Miller A.N."/>
            <person name="Grigoriev I.V."/>
            <person name="Debuchy R."/>
            <person name="Gladieux P."/>
            <person name="Thoren M.H."/>
            <person name="Johannesson H."/>
        </authorList>
    </citation>
    <scope>NUCLEOTIDE SEQUENCE</scope>
    <source>
        <strain evidence="1">SMH4131-1</strain>
    </source>
</reference>
<keyword evidence="2" id="KW-1185">Reference proteome</keyword>
<reference evidence="1" key="1">
    <citation type="journal article" date="2023" name="Mol. Phylogenet. Evol.">
        <title>Genome-scale phylogeny and comparative genomics of the fungal order Sordariales.</title>
        <authorList>
            <person name="Hensen N."/>
            <person name="Bonometti L."/>
            <person name="Westerberg I."/>
            <person name="Brannstrom I.O."/>
            <person name="Guillou S."/>
            <person name="Cros-Aarteil S."/>
            <person name="Calhoun S."/>
            <person name="Haridas S."/>
            <person name="Kuo A."/>
            <person name="Mondo S."/>
            <person name="Pangilinan J."/>
            <person name="Riley R."/>
            <person name="LaButti K."/>
            <person name="Andreopoulos B."/>
            <person name="Lipzen A."/>
            <person name="Chen C."/>
            <person name="Yan M."/>
            <person name="Daum C."/>
            <person name="Ng V."/>
            <person name="Clum A."/>
            <person name="Steindorff A."/>
            <person name="Ohm R.A."/>
            <person name="Martin F."/>
            <person name="Silar P."/>
            <person name="Natvig D.O."/>
            <person name="Lalanne C."/>
            <person name="Gautier V."/>
            <person name="Ament-Velasquez S.L."/>
            <person name="Kruys A."/>
            <person name="Hutchinson M.I."/>
            <person name="Powell A.J."/>
            <person name="Barry K."/>
            <person name="Miller A.N."/>
            <person name="Grigoriev I.V."/>
            <person name="Debuchy R."/>
            <person name="Gladieux P."/>
            <person name="Hiltunen Thoren M."/>
            <person name="Johannesson H."/>
        </authorList>
    </citation>
    <scope>NUCLEOTIDE SEQUENCE</scope>
    <source>
        <strain evidence="1">SMH4131-1</strain>
    </source>
</reference>
<comment type="caution">
    <text evidence="1">The sequence shown here is derived from an EMBL/GenBank/DDBJ whole genome shotgun (WGS) entry which is preliminary data.</text>
</comment>
<dbReference type="Proteomes" id="UP001286456">
    <property type="component" value="Unassembled WGS sequence"/>
</dbReference>